<protein>
    <submittedName>
        <fullName evidence="1">Uncharacterized protein</fullName>
    </submittedName>
</protein>
<dbReference type="AlphaFoldDB" id="A0A2Z6QJT4"/>
<sequence>MQMRNCEKEARLDDDKNYAKIVMINISYDYMDDANFSPPSQSSQSQPKIEICPCCDKLCKIPKNKKVCNNCHAKQTNILFLIQQQKPKPKPKQI</sequence>
<dbReference type="Proteomes" id="UP000615446">
    <property type="component" value="Unassembled WGS sequence"/>
</dbReference>
<comment type="caution">
    <text evidence="1">The sequence shown here is derived from an EMBL/GenBank/DDBJ whole genome shotgun (WGS) entry which is preliminary data.</text>
</comment>
<accession>A0A2Z6QJT4</accession>
<keyword evidence="3" id="KW-1185">Reference proteome</keyword>
<reference evidence="2" key="2">
    <citation type="submission" date="2019-10" db="EMBL/GenBank/DDBJ databases">
        <title>Conservation and host-specific expression of non-tandemly repeated heterogenous ribosome RNA gene in arbuscular mycorrhizal fungi.</title>
        <authorList>
            <person name="Maeda T."/>
            <person name="Kobayashi Y."/>
            <person name="Nakagawa T."/>
            <person name="Ezawa T."/>
            <person name="Yamaguchi K."/>
            <person name="Bino T."/>
            <person name="Nishimoto Y."/>
            <person name="Shigenobu S."/>
            <person name="Kawaguchi M."/>
        </authorList>
    </citation>
    <scope>NUCLEOTIDE SEQUENCE</scope>
    <source>
        <strain evidence="2">HR1</strain>
    </source>
</reference>
<evidence type="ECO:0000313" key="2">
    <source>
        <dbReference type="EMBL" id="GES90056.1"/>
    </source>
</evidence>
<dbReference type="EMBL" id="BLAL01000193">
    <property type="protein sequence ID" value="GES90056.1"/>
    <property type="molecule type" value="Genomic_DNA"/>
</dbReference>
<proteinExistence type="predicted"/>
<name>A0A2Z6QJT4_9GLOM</name>
<evidence type="ECO:0000313" key="1">
    <source>
        <dbReference type="EMBL" id="GBB90367.1"/>
    </source>
</evidence>
<gene>
    <name evidence="2" type="ORF">RCL2_001692400</name>
    <name evidence="1" type="ORF">RclHR1_01730015</name>
</gene>
<evidence type="ECO:0000313" key="3">
    <source>
        <dbReference type="Proteomes" id="UP000247702"/>
    </source>
</evidence>
<dbReference type="EMBL" id="BEXD01000813">
    <property type="protein sequence ID" value="GBB90367.1"/>
    <property type="molecule type" value="Genomic_DNA"/>
</dbReference>
<dbReference type="Proteomes" id="UP000247702">
    <property type="component" value="Unassembled WGS sequence"/>
</dbReference>
<reference evidence="1 3" key="1">
    <citation type="submission" date="2017-11" db="EMBL/GenBank/DDBJ databases">
        <title>The genome of Rhizophagus clarus HR1 reveals common genetic basis of auxotrophy among arbuscular mycorrhizal fungi.</title>
        <authorList>
            <person name="Kobayashi Y."/>
        </authorList>
    </citation>
    <scope>NUCLEOTIDE SEQUENCE [LARGE SCALE GENOMIC DNA]</scope>
    <source>
        <strain evidence="1 3">HR1</strain>
    </source>
</reference>
<organism evidence="1 3">
    <name type="scientific">Rhizophagus clarus</name>
    <dbReference type="NCBI Taxonomy" id="94130"/>
    <lineage>
        <taxon>Eukaryota</taxon>
        <taxon>Fungi</taxon>
        <taxon>Fungi incertae sedis</taxon>
        <taxon>Mucoromycota</taxon>
        <taxon>Glomeromycotina</taxon>
        <taxon>Glomeromycetes</taxon>
        <taxon>Glomerales</taxon>
        <taxon>Glomeraceae</taxon>
        <taxon>Rhizophagus</taxon>
    </lineage>
</organism>